<evidence type="ECO:0000313" key="2">
    <source>
        <dbReference type="Proteomes" id="UP000019116"/>
    </source>
</evidence>
<dbReference type="Gramene" id="TraesARI2D03G01312520.1">
    <property type="protein sequence ID" value="TraesARI2D03G01312520.1"/>
    <property type="gene ID" value="TraesARI2D03G01312520"/>
</dbReference>
<dbReference type="Gramene" id="TraesSYM2A03G00819160.1">
    <property type="protein sequence ID" value="TraesSYM2A03G00819160.1"/>
    <property type="gene ID" value="TraesSYM2A03G00819160"/>
</dbReference>
<reference evidence="1" key="1">
    <citation type="submission" date="2018-08" db="EMBL/GenBank/DDBJ databases">
        <authorList>
            <person name="Rossello M."/>
        </authorList>
    </citation>
    <scope>NUCLEOTIDE SEQUENCE [LARGE SCALE GENOMIC DNA]</scope>
    <source>
        <strain evidence="1">cv. Chinese Spring</strain>
    </source>
</reference>
<dbReference type="Gramene" id="TraesARI2A03G00819720.1">
    <property type="protein sequence ID" value="TraesARI2A03G00819720.1"/>
    <property type="gene ID" value="TraesARI2A03G00819720"/>
</dbReference>
<evidence type="ECO:0000313" key="1">
    <source>
        <dbReference type="EnsemblPlants" id="TraesCS2A02G582200.1"/>
    </source>
</evidence>
<dbReference type="Gramene" id="TraesJAG2A03G00817670.1">
    <property type="protein sequence ID" value="TraesJAG2A03G00817670.1"/>
    <property type="gene ID" value="TraesJAG2A03G00817670"/>
</dbReference>
<dbReference type="Gramene" id="TraesRN2A0101314300.1">
    <property type="protein sequence ID" value="TraesRN2A0101314300.1"/>
    <property type="gene ID" value="TraesRN2A0101314300"/>
</dbReference>
<dbReference type="Gramene" id="TraesNOR2A03G00816550.1">
    <property type="protein sequence ID" value="TraesNOR2A03G00816550.1"/>
    <property type="gene ID" value="TraesNOR2A03G00816550"/>
</dbReference>
<keyword evidence="2" id="KW-1185">Reference proteome</keyword>
<dbReference type="EnsemblPlants" id="TraesCS2A02G582200.1">
    <property type="protein sequence ID" value="TraesCS2A02G582200.1"/>
    <property type="gene ID" value="TraesCS2A02G582200"/>
</dbReference>
<reference evidence="1" key="2">
    <citation type="submission" date="2018-10" db="UniProtKB">
        <authorList>
            <consortium name="EnsemblPlants"/>
        </authorList>
    </citation>
    <scope>IDENTIFICATION</scope>
</reference>
<protein>
    <submittedName>
        <fullName evidence="1">Uncharacterized protein</fullName>
    </submittedName>
</protein>
<dbReference type="Gramene" id="TraesJAG2D03G01307320.1">
    <property type="protein sequence ID" value="TraesJAG2D03G01307320.1"/>
    <property type="gene ID" value="TraesJAG2D03G01307320"/>
</dbReference>
<dbReference type="Gramene" id="TraesMAC2A03G00809520.1">
    <property type="protein sequence ID" value="TraesMAC2A03G00809520.1"/>
    <property type="gene ID" value="TraesMAC2A03G00809520"/>
</dbReference>
<organism evidence="1">
    <name type="scientific">Triticum aestivum</name>
    <name type="common">Wheat</name>
    <dbReference type="NCBI Taxonomy" id="4565"/>
    <lineage>
        <taxon>Eukaryota</taxon>
        <taxon>Viridiplantae</taxon>
        <taxon>Streptophyta</taxon>
        <taxon>Embryophyta</taxon>
        <taxon>Tracheophyta</taxon>
        <taxon>Spermatophyta</taxon>
        <taxon>Magnoliopsida</taxon>
        <taxon>Liliopsida</taxon>
        <taxon>Poales</taxon>
        <taxon>Poaceae</taxon>
        <taxon>BOP clade</taxon>
        <taxon>Pooideae</taxon>
        <taxon>Triticodae</taxon>
        <taxon>Triticeae</taxon>
        <taxon>Triticinae</taxon>
        <taxon>Triticum</taxon>
    </lineage>
</organism>
<dbReference type="Gramene" id="TraesLDM2A03G00813740.1">
    <property type="protein sequence ID" value="TraesLDM2A03G00813740.1"/>
    <property type="gene ID" value="TraesLDM2A03G00813740"/>
</dbReference>
<dbReference type="Gramene" id="TraesMAC2D03G01305000.1">
    <property type="protein sequence ID" value="TraesMAC2D03G01305000.1"/>
    <property type="gene ID" value="TraesMAC2D03G01305000"/>
</dbReference>
<accession>A0A3B6BAA3</accession>
<dbReference type="Gramene" id="TraesSTA2A03G00809900.1">
    <property type="protein sequence ID" value="TraesSTA2A03G00809900.1"/>
    <property type="gene ID" value="TraesSTA2A03G00809900"/>
</dbReference>
<dbReference type="Gramene" id="TraesJUL2A03G00817030.1">
    <property type="protein sequence ID" value="TraesJUL2A03G00817030.1"/>
    <property type="gene ID" value="TraesJUL2A03G00817030"/>
</dbReference>
<dbReference type="Proteomes" id="UP000019116">
    <property type="component" value="Chromosome 2A"/>
</dbReference>
<sequence>MPSGDQVGAYRFMTCPSLSTRNLVKFHLIRSPNRPPLSDFKNLYSGAALLPFTSTLRKIGNSAWKRLQANSTIFSSLSGSCPAN</sequence>
<proteinExistence type="predicted"/>
<dbReference type="Gramene" id="TraesSTA2D03G01288170.1">
    <property type="protein sequence ID" value="TraesSTA2D03G01288170.1"/>
    <property type="gene ID" value="TraesSTA2D03G01288170"/>
</dbReference>
<name>A0A3B6BAA3_WHEAT</name>
<dbReference type="Gramene" id="TraesCS2A02G582200.1">
    <property type="protein sequence ID" value="TraesCS2A02G582200.1"/>
    <property type="gene ID" value="TraesCS2A02G582200"/>
</dbReference>
<dbReference type="Gramene" id="TraesLDM2D03G01308670.1">
    <property type="protein sequence ID" value="TraesLDM2D03G01308670.1"/>
    <property type="gene ID" value="TraesLDM2D03G01308670"/>
</dbReference>
<dbReference type="AlphaFoldDB" id="A0A3B6BAA3"/>
<dbReference type="Gramene" id="TraesSYM2D03G01317140.1">
    <property type="protein sequence ID" value="TraesSYM2D03G01317140.1"/>
    <property type="gene ID" value="TraesSYM2D03G01317140"/>
</dbReference>
<dbReference type="Gramene" id="TraesCS2A03G1311900.1">
    <property type="protein sequence ID" value="TraesCS2A03G1311900.1.CDS"/>
    <property type="gene ID" value="TraesCS2A03G1311900"/>
</dbReference>
<dbReference type="Gramene" id="TraesROB_scaffold_080647_01G000200.1">
    <property type="protein sequence ID" value="TraesROB_scaffold_080647_01G000200.1"/>
    <property type="gene ID" value="TraesROB_scaffold_080647_01G000200"/>
</dbReference>